<proteinExistence type="predicted"/>
<protein>
    <submittedName>
        <fullName evidence="1">Uncharacterized protein</fullName>
    </submittedName>
</protein>
<dbReference type="AlphaFoldDB" id="A0A7Y9GH52"/>
<reference evidence="1 2" key="1">
    <citation type="submission" date="2020-07" db="EMBL/GenBank/DDBJ databases">
        <title>Sequencing the genomes of 1000 actinobacteria strains.</title>
        <authorList>
            <person name="Klenk H.-P."/>
        </authorList>
    </citation>
    <scope>NUCLEOTIDE SEQUENCE [LARGE SCALE GENOMIC DNA]</scope>
    <source>
        <strain evidence="1 2">DSM 43461</strain>
    </source>
</reference>
<gene>
    <name evidence="1" type="ORF">BJ999_006688</name>
</gene>
<evidence type="ECO:0000313" key="1">
    <source>
        <dbReference type="EMBL" id="NYE16392.1"/>
    </source>
</evidence>
<organism evidence="1 2">
    <name type="scientific">Actinomadura citrea</name>
    <dbReference type="NCBI Taxonomy" id="46158"/>
    <lineage>
        <taxon>Bacteria</taxon>
        <taxon>Bacillati</taxon>
        <taxon>Actinomycetota</taxon>
        <taxon>Actinomycetes</taxon>
        <taxon>Streptosporangiales</taxon>
        <taxon>Thermomonosporaceae</taxon>
        <taxon>Actinomadura</taxon>
    </lineage>
</organism>
<keyword evidence="2" id="KW-1185">Reference proteome</keyword>
<accession>A0A7Y9GH52</accession>
<dbReference type="EMBL" id="JACCBT010000001">
    <property type="protein sequence ID" value="NYE16392.1"/>
    <property type="molecule type" value="Genomic_DNA"/>
</dbReference>
<sequence length="35" mass="4017">MLVAARDGSPEPDFDAYFPAMKPYFIEQIEQDPAR</sequence>
<dbReference type="Proteomes" id="UP000591272">
    <property type="component" value="Unassembled WGS sequence"/>
</dbReference>
<comment type="caution">
    <text evidence="1">The sequence shown here is derived from an EMBL/GenBank/DDBJ whole genome shotgun (WGS) entry which is preliminary data.</text>
</comment>
<name>A0A7Y9GH52_9ACTN</name>
<evidence type="ECO:0000313" key="2">
    <source>
        <dbReference type="Proteomes" id="UP000591272"/>
    </source>
</evidence>